<dbReference type="AlphaFoldDB" id="A0A0K2VWZ8"/>
<dbReference type="Proteomes" id="UP000182888">
    <property type="component" value="Unassembled WGS sequence"/>
</dbReference>
<dbReference type="GO" id="GO:0009384">
    <property type="term" value="F:N-acylmannosamine kinase activity"/>
    <property type="evidence" value="ECO:0007669"/>
    <property type="project" value="UniProtKB-EC"/>
</dbReference>
<sequence>MSTALGVDIGGTKIQFCTIEADMSVRPLGRTPTALLRRGTTAFASDLAQLIRSVAPHDCARVAVSLNGVLDLGTVVYSSLMGGRVGFPLEQFLAERLDCPVIVDDDIHAMTKAEAKLGAGREAAAFAMLNVGTGIGVGCFSGTVLRGRFAAGLISEQAVYVDELAEYRSLDRTVCGRGIREMYKQIAGEDADAVTVFARARDGEDRARKTVAIFARHLGYVMQLISRFYHPERIVLNGSIRLAAQDYLEAAILSYRAGIEPAFLADVTVSELDHAAELGVLLRDAA</sequence>
<dbReference type="PANTHER" id="PTHR18964:SF149">
    <property type="entry name" value="BIFUNCTIONAL UDP-N-ACETYLGLUCOSAMINE 2-EPIMERASE_N-ACETYLMANNOSAMINE KINASE"/>
    <property type="match status" value="1"/>
</dbReference>
<evidence type="ECO:0000313" key="3">
    <source>
        <dbReference type="Proteomes" id="UP000182888"/>
    </source>
</evidence>
<keyword evidence="2" id="KW-0418">Kinase</keyword>
<proteinExistence type="inferred from homology"/>
<dbReference type="EMBL" id="CCND01000012">
    <property type="protein sequence ID" value="CDX56304.1"/>
    <property type="molecule type" value="Genomic_DNA"/>
</dbReference>
<dbReference type="InterPro" id="IPR000600">
    <property type="entry name" value="ROK"/>
</dbReference>
<dbReference type="PANTHER" id="PTHR18964">
    <property type="entry name" value="ROK (REPRESSOR, ORF, KINASE) FAMILY"/>
    <property type="match status" value="1"/>
</dbReference>
<dbReference type="EC" id="2.7.1.60" evidence="2"/>
<organism evidence="2 3">
    <name type="scientific">Mesorhizobium plurifarium</name>
    <dbReference type="NCBI Taxonomy" id="69974"/>
    <lineage>
        <taxon>Bacteria</taxon>
        <taxon>Pseudomonadati</taxon>
        <taxon>Pseudomonadota</taxon>
        <taxon>Alphaproteobacteria</taxon>
        <taxon>Hyphomicrobiales</taxon>
        <taxon>Phyllobacteriaceae</taxon>
        <taxon>Mesorhizobium</taxon>
    </lineage>
</organism>
<comment type="similarity">
    <text evidence="1">Belongs to the ROK (NagC/XylR) family.</text>
</comment>
<accession>A0A0K2VWZ8</accession>
<dbReference type="SUPFAM" id="SSF53067">
    <property type="entry name" value="Actin-like ATPase domain"/>
    <property type="match status" value="1"/>
</dbReference>
<keyword evidence="2" id="KW-0808">Transferase</keyword>
<evidence type="ECO:0000256" key="1">
    <source>
        <dbReference type="ARBA" id="ARBA00006479"/>
    </source>
</evidence>
<evidence type="ECO:0000313" key="2">
    <source>
        <dbReference type="EMBL" id="CDX56304.1"/>
    </source>
</evidence>
<gene>
    <name evidence="2" type="ORF">MPL1032_20484</name>
</gene>
<dbReference type="Pfam" id="PF00480">
    <property type="entry name" value="ROK"/>
    <property type="match status" value="1"/>
</dbReference>
<dbReference type="InterPro" id="IPR043129">
    <property type="entry name" value="ATPase_NBD"/>
</dbReference>
<reference evidence="3" key="1">
    <citation type="submission" date="2014-08" db="EMBL/GenBank/DDBJ databases">
        <authorList>
            <person name="Edwards T."/>
        </authorList>
    </citation>
    <scope>NUCLEOTIDE SEQUENCE [LARGE SCALE GENOMIC DNA]</scope>
</reference>
<dbReference type="Gene3D" id="3.30.420.40">
    <property type="match status" value="2"/>
</dbReference>
<name>A0A0K2VWZ8_MESPL</name>
<protein>
    <submittedName>
        <fullName evidence="2">Putative N-acetylmannosamine kinase</fullName>
        <ecNumber evidence="2">2.7.1.60</ecNumber>
    </submittedName>
</protein>